<dbReference type="EMBL" id="KZ820028">
    <property type="protein sequence ID" value="PWN49603.1"/>
    <property type="molecule type" value="Genomic_DNA"/>
</dbReference>
<reference evidence="1 2" key="1">
    <citation type="journal article" date="2018" name="Mol. Biol. Evol.">
        <title>Broad Genomic Sampling Reveals a Smut Pathogenic Ancestry of the Fungal Clade Ustilaginomycotina.</title>
        <authorList>
            <person name="Kijpornyongpan T."/>
            <person name="Mondo S.J."/>
            <person name="Barry K."/>
            <person name="Sandor L."/>
            <person name="Lee J."/>
            <person name="Lipzen A."/>
            <person name="Pangilinan J."/>
            <person name="LaButti K."/>
            <person name="Hainaut M."/>
            <person name="Henrissat B."/>
            <person name="Grigoriev I.V."/>
            <person name="Spatafora J.W."/>
            <person name="Aime M.C."/>
        </authorList>
    </citation>
    <scope>NUCLEOTIDE SEQUENCE [LARGE SCALE GENOMIC DNA]</scope>
    <source>
        <strain evidence="1 2">SA 807</strain>
    </source>
</reference>
<name>A0ACD0NUW5_9BASI</name>
<keyword evidence="2" id="KW-1185">Reference proteome</keyword>
<organism evidence="1 2">
    <name type="scientific">Violaceomyces palustris</name>
    <dbReference type="NCBI Taxonomy" id="1673888"/>
    <lineage>
        <taxon>Eukaryota</taxon>
        <taxon>Fungi</taxon>
        <taxon>Dikarya</taxon>
        <taxon>Basidiomycota</taxon>
        <taxon>Ustilaginomycotina</taxon>
        <taxon>Ustilaginomycetes</taxon>
        <taxon>Violaceomycetales</taxon>
        <taxon>Violaceomycetaceae</taxon>
        <taxon>Violaceomyces</taxon>
    </lineage>
</organism>
<accession>A0ACD0NUW5</accession>
<protein>
    <submittedName>
        <fullName evidence="1">Uncharacterized protein</fullName>
    </submittedName>
</protein>
<evidence type="ECO:0000313" key="1">
    <source>
        <dbReference type="EMBL" id="PWN49603.1"/>
    </source>
</evidence>
<dbReference type="Proteomes" id="UP000245626">
    <property type="component" value="Unassembled WGS sequence"/>
</dbReference>
<proteinExistence type="predicted"/>
<sequence length="341" mass="37877">MSKPSRLNHTPKSLVNLLIDLNGTLHVGDQPTQGSLRALRKLREAQSQGRDRIRISFCSNTSKESTLSLHAKLMSMGFTRDLIPVTDLFTSLDATRRYCQRMDFKRPLLLLSGSAQSTFEQAEEAKGGTGWKPFFPSTSKPPCRLTEEEHQTLRSCDSVVVGLAPEFMTHEWLNEAFRLLIGEYANQGEKDSRRVKLIATHRALYHRPKESSPLSLGPGTFIASLEISSKLDPKETAICGKPSKEFLQECLEGMNKPQPGSDGNQPESSGKCIIIGDDVDQDLGGGALDLGFERILVKTGKYRPKDEERGSGRPPDSVFESFSAWVDHFLDDEVRDLGPDL</sequence>
<evidence type="ECO:0000313" key="2">
    <source>
        <dbReference type="Proteomes" id="UP000245626"/>
    </source>
</evidence>
<gene>
    <name evidence="1" type="ORF">IE53DRAFT_411499</name>
</gene>